<dbReference type="SUPFAM" id="SSF46785">
    <property type="entry name" value="Winged helix' DNA-binding domain"/>
    <property type="match status" value="1"/>
</dbReference>
<comment type="caution">
    <text evidence="2">The sequence shown here is derived from an EMBL/GenBank/DDBJ whole genome shotgun (WGS) entry which is preliminary data.</text>
</comment>
<protein>
    <submittedName>
        <fullName evidence="2">Helix-turn-helix domain-containing protein</fullName>
    </submittedName>
</protein>
<gene>
    <name evidence="2" type="ORF">ACFPN2_22165</name>
</gene>
<dbReference type="Pfam" id="PF13545">
    <property type="entry name" value="HTH_Crp_2"/>
    <property type="match status" value="1"/>
</dbReference>
<proteinExistence type="predicted"/>
<evidence type="ECO:0000259" key="1">
    <source>
        <dbReference type="Pfam" id="PF13545"/>
    </source>
</evidence>
<organism evidence="2 3">
    <name type="scientific">Steroidobacter flavus</name>
    <dbReference type="NCBI Taxonomy" id="1842136"/>
    <lineage>
        <taxon>Bacteria</taxon>
        <taxon>Pseudomonadati</taxon>
        <taxon>Pseudomonadota</taxon>
        <taxon>Gammaproteobacteria</taxon>
        <taxon>Steroidobacterales</taxon>
        <taxon>Steroidobacteraceae</taxon>
        <taxon>Steroidobacter</taxon>
    </lineage>
</organism>
<dbReference type="EMBL" id="JBHSDU010000010">
    <property type="protein sequence ID" value="MFC4311806.1"/>
    <property type="molecule type" value="Genomic_DNA"/>
</dbReference>
<dbReference type="InterPro" id="IPR012318">
    <property type="entry name" value="HTH_CRP"/>
</dbReference>
<evidence type="ECO:0000313" key="3">
    <source>
        <dbReference type="Proteomes" id="UP001595904"/>
    </source>
</evidence>
<dbReference type="RefSeq" id="WP_380600662.1">
    <property type="nucleotide sequence ID" value="NZ_JBHSDU010000010.1"/>
</dbReference>
<reference evidence="3" key="1">
    <citation type="journal article" date="2019" name="Int. J. Syst. Evol. Microbiol.">
        <title>The Global Catalogue of Microorganisms (GCM) 10K type strain sequencing project: providing services to taxonomists for standard genome sequencing and annotation.</title>
        <authorList>
            <consortium name="The Broad Institute Genomics Platform"/>
            <consortium name="The Broad Institute Genome Sequencing Center for Infectious Disease"/>
            <person name="Wu L."/>
            <person name="Ma J."/>
        </authorList>
    </citation>
    <scope>NUCLEOTIDE SEQUENCE [LARGE SCALE GENOMIC DNA]</scope>
    <source>
        <strain evidence="3">CGMCC 1.10759</strain>
    </source>
</reference>
<dbReference type="Gene3D" id="1.10.10.10">
    <property type="entry name" value="Winged helix-like DNA-binding domain superfamily/Winged helix DNA-binding domain"/>
    <property type="match status" value="1"/>
</dbReference>
<dbReference type="InterPro" id="IPR036390">
    <property type="entry name" value="WH_DNA-bd_sf"/>
</dbReference>
<dbReference type="InterPro" id="IPR036388">
    <property type="entry name" value="WH-like_DNA-bd_sf"/>
</dbReference>
<dbReference type="Proteomes" id="UP001595904">
    <property type="component" value="Unassembled WGS sequence"/>
</dbReference>
<name>A0ABV8SW57_9GAMM</name>
<sequence length="101" mass="11271">MTGFLSPENWIGELPARVRTVDVPAGMTFKRMGEPPDGLFRVPISHTDIAEHLEVTRQALQREMSAMSDAGILQKRAGRWCLKAPDSMRPDRTVRSAVARP</sequence>
<keyword evidence="3" id="KW-1185">Reference proteome</keyword>
<evidence type="ECO:0000313" key="2">
    <source>
        <dbReference type="EMBL" id="MFC4311806.1"/>
    </source>
</evidence>
<accession>A0ABV8SW57</accession>
<feature type="domain" description="HTH crp-type" evidence="1">
    <location>
        <begin position="36"/>
        <end position="87"/>
    </location>
</feature>